<organism evidence="1 2">
    <name type="scientific">Candidatus Protofrankia californiensis</name>
    <dbReference type="NCBI Taxonomy" id="1839754"/>
    <lineage>
        <taxon>Bacteria</taxon>
        <taxon>Bacillati</taxon>
        <taxon>Actinomycetota</taxon>
        <taxon>Actinomycetes</taxon>
        <taxon>Frankiales</taxon>
        <taxon>Frankiaceae</taxon>
        <taxon>Protofrankia</taxon>
    </lineage>
</organism>
<name>A0A1C3NVH9_9ACTN</name>
<reference evidence="2" key="1">
    <citation type="submission" date="2016-02" db="EMBL/GenBank/DDBJ databases">
        <authorList>
            <person name="Wibberg D."/>
        </authorList>
    </citation>
    <scope>NUCLEOTIDE SEQUENCE [LARGE SCALE GENOMIC DNA]</scope>
</reference>
<sequence>MSPATALTMDFDRRGVVTHSRGRVGLTEEMMVAALVELSGVTRDEMRTPARVREEIEMALAVGGVAALDKAVDRLATNRARAWDRFCRQAVAEMLAAEGAR</sequence>
<keyword evidence="2" id="KW-1185">Reference proteome</keyword>
<protein>
    <submittedName>
        <fullName evidence="1">Uncharacterized protein</fullName>
    </submittedName>
</protein>
<dbReference type="EMBL" id="FLUV01000586">
    <property type="protein sequence ID" value="SBW19469.1"/>
    <property type="molecule type" value="Genomic_DNA"/>
</dbReference>
<dbReference type="Proteomes" id="UP000199013">
    <property type="component" value="Unassembled WGS sequence"/>
</dbReference>
<evidence type="ECO:0000313" key="2">
    <source>
        <dbReference type="Proteomes" id="UP000199013"/>
    </source>
</evidence>
<evidence type="ECO:0000313" key="1">
    <source>
        <dbReference type="EMBL" id="SBW19469.1"/>
    </source>
</evidence>
<proteinExistence type="predicted"/>
<dbReference type="AlphaFoldDB" id="A0A1C3NVH9"/>
<accession>A0A1C3NVH9</accession>
<gene>
    <name evidence="1" type="ORF">FDG2_1403</name>
</gene>